<protein>
    <recommendedName>
        <fullName evidence="3">Phosphoglycolate phosphatase</fullName>
    </recommendedName>
</protein>
<dbReference type="OMA" id="HYSINGA"/>
<dbReference type="OrthoDB" id="24559at2759"/>
<evidence type="ECO:0000313" key="1">
    <source>
        <dbReference type="EMBL" id="ELP89278.1"/>
    </source>
</evidence>
<dbReference type="PANTHER" id="PTHR43434">
    <property type="entry name" value="PHOSPHOGLYCOLATE PHOSPHATASE"/>
    <property type="match status" value="1"/>
</dbReference>
<dbReference type="InterPro" id="IPR041492">
    <property type="entry name" value="HAD_2"/>
</dbReference>
<dbReference type="InterPro" id="IPR023214">
    <property type="entry name" value="HAD_sf"/>
</dbReference>
<dbReference type="InterPro" id="IPR036412">
    <property type="entry name" value="HAD-like_sf"/>
</dbReference>
<accession>A0A0A1UAU7</accession>
<dbReference type="Pfam" id="PF13419">
    <property type="entry name" value="HAD_2"/>
    <property type="match status" value="1"/>
</dbReference>
<gene>
    <name evidence="1" type="ORF">EIN_487900</name>
</gene>
<dbReference type="KEGG" id="eiv:EIN_487900"/>
<reference evidence="1 2" key="1">
    <citation type="submission" date="2012-10" db="EMBL/GenBank/DDBJ databases">
        <authorList>
            <person name="Zafar N."/>
            <person name="Inman J."/>
            <person name="Hall N."/>
            <person name="Lorenzi H."/>
            <person name="Caler E."/>
        </authorList>
    </citation>
    <scope>NUCLEOTIDE SEQUENCE [LARGE SCALE GENOMIC DNA]</scope>
    <source>
        <strain evidence="1 2">IP1</strain>
    </source>
</reference>
<keyword evidence="2" id="KW-1185">Reference proteome</keyword>
<dbReference type="EMBL" id="KB206670">
    <property type="protein sequence ID" value="ELP89278.1"/>
    <property type="molecule type" value="Genomic_DNA"/>
</dbReference>
<dbReference type="Proteomes" id="UP000014680">
    <property type="component" value="Unassembled WGS sequence"/>
</dbReference>
<dbReference type="RefSeq" id="XP_004256049.1">
    <property type="nucleotide sequence ID" value="XM_004256001.1"/>
</dbReference>
<organism evidence="1 2">
    <name type="scientific">Entamoeba invadens IP1</name>
    <dbReference type="NCBI Taxonomy" id="370355"/>
    <lineage>
        <taxon>Eukaryota</taxon>
        <taxon>Amoebozoa</taxon>
        <taxon>Evosea</taxon>
        <taxon>Archamoebae</taxon>
        <taxon>Mastigamoebida</taxon>
        <taxon>Entamoebidae</taxon>
        <taxon>Entamoeba</taxon>
    </lineage>
</organism>
<evidence type="ECO:0008006" key="3">
    <source>
        <dbReference type="Google" id="ProtNLM"/>
    </source>
</evidence>
<proteinExistence type="predicted"/>
<dbReference type="GO" id="GO:0006281">
    <property type="term" value="P:DNA repair"/>
    <property type="evidence" value="ECO:0007669"/>
    <property type="project" value="TreeGrafter"/>
</dbReference>
<dbReference type="GeneID" id="14888234"/>
<dbReference type="Gene3D" id="3.40.50.1000">
    <property type="entry name" value="HAD superfamily/HAD-like"/>
    <property type="match status" value="1"/>
</dbReference>
<sequence length="190" mass="21778">MPKSFVPLTLQKWYLMLWESDFGTYQHEVMGLSYEEMKHEIDMWVEYSKQHSPPFFEGIIDFLSSYKKLGGIIAVCSHSRAVVIEGHYQMVGMKPDIIYGSVHGHPELCKPNTFPIDDLKIKYNLVSSDILVIDDLSPGFVMAKKSGVDAVGVLYGNGHELIEHYIKENTLKTFETVKELEDFVIQQIEE</sequence>
<name>A0A0A1UAU7_ENTIV</name>
<dbReference type="AlphaFoldDB" id="A0A0A1UAU7"/>
<dbReference type="InterPro" id="IPR050155">
    <property type="entry name" value="HAD-like_hydrolase_sf"/>
</dbReference>
<dbReference type="PANTHER" id="PTHR43434:SF1">
    <property type="entry name" value="PHOSPHOGLYCOLATE PHOSPHATASE"/>
    <property type="match status" value="1"/>
</dbReference>
<dbReference type="GO" id="GO:0008967">
    <property type="term" value="F:phosphoglycolate phosphatase activity"/>
    <property type="evidence" value="ECO:0007669"/>
    <property type="project" value="TreeGrafter"/>
</dbReference>
<dbReference type="VEuPathDB" id="AmoebaDB:EIN_487900"/>
<dbReference type="SUPFAM" id="SSF56784">
    <property type="entry name" value="HAD-like"/>
    <property type="match status" value="1"/>
</dbReference>
<evidence type="ECO:0000313" key="2">
    <source>
        <dbReference type="Proteomes" id="UP000014680"/>
    </source>
</evidence>